<name>A0A139H892_9PEZI</name>
<accession>A0A139H892</accession>
<evidence type="ECO:0000313" key="2">
    <source>
        <dbReference type="Proteomes" id="UP000070133"/>
    </source>
</evidence>
<evidence type="ECO:0000313" key="1">
    <source>
        <dbReference type="EMBL" id="KXS98588.1"/>
    </source>
</evidence>
<comment type="caution">
    <text evidence="1">The sequence shown here is derived from an EMBL/GenBank/DDBJ whole genome shotgun (WGS) entry which is preliminary data.</text>
</comment>
<dbReference type="EMBL" id="LFZN01000110">
    <property type="protein sequence ID" value="KXS98588.1"/>
    <property type="molecule type" value="Genomic_DNA"/>
</dbReference>
<proteinExistence type="predicted"/>
<keyword evidence="2" id="KW-1185">Reference proteome</keyword>
<protein>
    <submittedName>
        <fullName evidence="1">Uncharacterized protein</fullName>
    </submittedName>
</protein>
<reference evidence="1 2" key="1">
    <citation type="submission" date="2015-07" db="EMBL/GenBank/DDBJ databases">
        <title>Comparative genomics of the Sigatoka disease complex on banana suggests a link between parallel evolutionary changes in Pseudocercospora fijiensis and Pseudocercospora eumusae and increased virulence on the banana host.</title>
        <authorList>
            <person name="Chang T.-C."/>
            <person name="Salvucci A."/>
            <person name="Crous P.W."/>
            <person name="Stergiopoulos I."/>
        </authorList>
    </citation>
    <scope>NUCLEOTIDE SEQUENCE [LARGE SCALE GENOMIC DNA]</scope>
    <source>
        <strain evidence="1 2">CBS 114824</strain>
    </source>
</reference>
<sequence length="114" mass="12479">MARSSSSFVVWQRPGCNSTPHAALINALSEVDSHTTTPSHCFKLSDLAAHASMRLFAPFATSVPALMGGFAASHAPFHHLWITQWLLASKNQKTAISKMDVQHFEDAKIRSGIY</sequence>
<dbReference type="AlphaFoldDB" id="A0A139H892"/>
<dbReference type="Proteomes" id="UP000070133">
    <property type="component" value="Unassembled WGS sequence"/>
</dbReference>
<organism evidence="1 2">
    <name type="scientific">Pseudocercospora eumusae</name>
    <dbReference type="NCBI Taxonomy" id="321146"/>
    <lineage>
        <taxon>Eukaryota</taxon>
        <taxon>Fungi</taxon>
        <taxon>Dikarya</taxon>
        <taxon>Ascomycota</taxon>
        <taxon>Pezizomycotina</taxon>
        <taxon>Dothideomycetes</taxon>
        <taxon>Dothideomycetidae</taxon>
        <taxon>Mycosphaerellales</taxon>
        <taxon>Mycosphaerellaceae</taxon>
        <taxon>Pseudocercospora</taxon>
    </lineage>
</organism>
<gene>
    <name evidence="1" type="ORF">AC578_4339</name>
</gene>